<dbReference type="SUPFAM" id="SSF103088">
    <property type="entry name" value="OmpA-like"/>
    <property type="match status" value="1"/>
</dbReference>
<keyword evidence="1" id="KW-0472">Membrane</keyword>
<keyword evidence="4" id="KW-0732">Signal</keyword>
<dbReference type="Pfam" id="PF00691">
    <property type="entry name" value="OmpA"/>
    <property type="match status" value="1"/>
</dbReference>
<reference evidence="6" key="1">
    <citation type="submission" date="2022-10" db="EMBL/GenBank/DDBJ databases">
        <title>Roseovarius pelagicus sp. nov., isolated from Arctic seawater.</title>
        <authorList>
            <person name="Hong Y.W."/>
            <person name="Hwang C.Y."/>
        </authorList>
    </citation>
    <scope>NUCLEOTIDE SEQUENCE</scope>
    <source>
        <strain evidence="6">HL-MP18</strain>
    </source>
</reference>
<dbReference type="PROSITE" id="PS51123">
    <property type="entry name" value="OMPA_2"/>
    <property type="match status" value="1"/>
</dbReference>
<feature type="compositionally biased region" description="Low complexity" evidence="3">
    <location>
        <begin position="189"/>
        <end position="226"/>
    </location>
</feature>
<dbReference type="CDD" id="cd07185">
    <property type="entry name" value="OmpA_C-like"/>
    <property type="match status" value="1"/>
</dbReference>
<evidence type="ECO:0000256" key="2">
    <source>
        <dbReference type="SAM" id="Coils"/>
    </source>
</evidence>
<dbReference type="PANTHER" id="PTHR30329:SF21">
    <property type="entry name" value="LIPOPROTEIN YIAD-RELATED"/>
    <property type="match status" value="1"/>
</dbReference>
<feature type="region of interest" description="Disordered" evidence="3">
    <location>
        <begin position="189"/>
        <end position="313"/>
    </location>
</feature>
<dbReference type="Proteomes" id="UP001064087">
    <property type="component" value="Chromosome"/>
</dbReference>
<feature type="chain" id="PRO_5047509111" evidence="4">
    <location>
        <begin position="27"/>
        <end position="610"/>
    </location>
</feature>
<organism evidence="6 7">
    <name type="scientific">Roseovarius pelagicus</name>
    <dbReference type="NCBI Taxonomy" id="2980108"/>
    <lineage>
        <taxon>Bacteria</taxon>
        <taxon>Pseudomonadati</taxon>
        <taxon>Pseudomonadota</taxon>
        <taxon>Alphaproteobacteria</taxon>
        <taxon>Rhodobacterales</taxon>
        <taxon>Roseobacteraceae</taxon>
        <taxon>Roseovarius</taxon>
    </lineage>
</organism>
<dbReference type="InterPro" id="IPR050330">
    <property type="entry name" value="Bact_OuterMem_StrucFunc"/>
</dbReference>
<proteinExistence type="predicted"/>
<protein>
    <submittedName>
        <fullName evidence="6">OmpA family protein</fullName>
    </submittedName>
</protein>
<dbReference type="InterPro" id="IPR036737">
    <property type="entry name" value="OmpA-like_sf"/>
</dbReference>
<keyword evidence="7" id="KW-1185">Reference proteome</keyword>
<feature type="compositionally biased region" description="Low complexity" evidence="3">
    <location>
        <begin position="298"/>
        <end position="309"/>
    </location>
</feature>
<feature type="domain" description="OmpA-like" evidence="5">
    <location>
        <begin position="488"/>
        <end position="610"/>
    </location>
</feature>
<evidence type="ECO:0000259" key="5">
    <source>
        <dbReference type="PROSITE" id="PS51123"/>
    </source>
</evidence>
<dbReference type="InterPro" id="IPR006665">
    <property type="entry name" value="OmpA-like"/>
</dbReference>
<sequence>MNISRLKSSTAAVLCLSLMQPLPVLAQTSLEGVAEVTGADELVQAAEELTEEAQKAADEAAAAAEAQAAAEKAATDEAAAAAEAQAAAEKAAADEAAAAAEAQAAAENAAADEAAAAAEAQAAAENAAADEAAAAAEAQAAAEKAATDEAAAAAEAQAAAEKAAADEAAAAAEAQAAAEKAAADEAAAAAEAQAAAETTDADEATAAAEAQAAAEETGAEQTTADDASTETQSAGEADGEQLTDAERQERAQQREAQSAAAAEATAESEAAAEVETQTVNESDVRRSSEDFDTSVTGEPEAATAAAPAPSGDDGGLSNFEKALLLGLGAAVVGTVLANGDKVRSNSGDRVVVERDGELRVLKNDDELLRRPGAEVSTQTFNDGSTRSTLSYDDGSQIITVRASDGTVLRRTLIRASDGAEVVLFDDTQAAEPIDFDRLPTVETIASRQSGNVALDDEAELQRALQEVMLADVDRRFSLRQVRDYKRVRALAPQIELDAVTFATGSAAIQPSEAQALADLGGTMRRMIEENPRVVFLIEGHTDAVGGAGYNLALSDRRAETVALALTEYFDVPPQNLITQGYGESDLKVSTLVAERANRRAAVRNITGLLD</sequence>
<evidence type="ECO:0000256" key="3">
    <source>
        <dbReference type="SAM" id="MobiDB-lite"/>
    </source>
</evidence>
<evidence type="ECO:0000256" key="1">
    <source>
        <dbReference type="PROSITE-ProRule" id="PRU00473"/>
    </source>
</evidence>
<evidence type="ECO:0000313" key="6">
    <source>
        <dbReference type="EMBL" id="UXX81710.1"/>
    </source>
</evidence>
<feature type="compositionally biased region" description="Low complexity" evidence="3">
    <location>
        <begin position="254"/>
        <end position="279"/>
    </location>
</feature>
<feature type="compositionally biased region" description="Basic and acidic residues" evidence="3">
    <location>
        <begin position="244"/>
        <end position="253"/>
    </location>
</feature>
<dbReference type="PANTHER" id="PTHR30329">
    <property type="entry name" value="STATOR ELEMENT OF FLAGELLAR MOTOR COMPLEX"/>
    <property type="match status" value="1"/>
</dbReference>
<dbReference type="EMBL" id="CP106738">
    <property type="protein sequence ID" value="UXX81710.1"/>
    <property type="molecule type" value="Genomic_DNA"/>
</dbReference>
<gene>
    <name evidence="6" type="ORF">N7U68_11260</name>
</gene>
<keyword evidence="2" id="KW-0175">Coiled coil</keyword>
<feature type="signal peptide" evidence="4">
    <location>
        <begin position="1"/>
        <end position="26"/>
    </location>
</feature>
<name>A0ABY6DD04_9RHOB</name>
<evidence type="ECO:0000256" key="4">
    <source>
        <dbReference type="SAM" id="SignalP"/>
    </source>
</evidence>
<feature type="coiled-coil region" evidence="2">
    <location>
        <begin position="39"/>
        <end position="66"/>
    </location>
</feature>
<dbReference type="RefSeq" id="WP_263046855.1">
    <property type="nucleotide sequence ID" value="NZ_CP106738.1"/>
</dbReference>
<evidence type="ECO:0000313" key="7">
    <source>
        <dbReference type="Proteomes" id="UP001064087"/>
    </source>
</evidence>
<dbReference type="Gene3D" id="3.30.1330.60">
    <property type="entry name" value="OmpA-like domain"/>
    <property type="match status" value="1"/>
</dbReference>
<accession>A0ABY6DD04</accession>